<accession>A0A941DZ90</accession>
<proteinExistence type="predicted"/>
<dbReference type="Pfam" id="PF13333">
    <property type="entry name" value="rve_2"/>
    <property type="match status" value="1"/>
</dbReference>
<protein>
    <submittedName>
        <fullName evidence="2">IS3 family transposase</fullName>
    </submittedName>
</protein>
<gene>
    <name evidence="2" type="ORF">KCX74_18790</name>
</gene>
<dbReference type="InterPro" id="IPR001584">
    <property type="entry name" value="Integrase_cat-core"/>
</dbReference>
<name>A0A941DZ90_9BACI</name>
<organism evidence="2 3">
    <name type="scientific">Virgibacillus salarius</name>
    <dbReference type="NCBI Taxonomy" id="447199"/>
    <lineage>
        <taxon>Bacteria</taxon>
        <taxon>Bacillati</taxon>
        <taxon>Bacillota</taxon>
        <taxon>Bacilli</taxon>
        <taxon>Bacillales</taxon>
        <taxon>Bacillaceae</taxon>
        <taxon>Virgibacillus</taxon>
    </lineage>
</organism>
<reference evidence="2" key="1">
    <citation type="submission" date="2021-04" db="EMBL/GenBank/DDBJ databases">
        <title>Isolation and polyphasic classification of algal microorganism.</title>
        <authorList>
            <person name="Wang S."/>
        </authorList>
    </citation>
    <scope>NUCLEOTIDE SEQUENCE</scope>
    <source>
        <strain evidence="2">720a</strain>
    </source>
</reference>
<feature type="domain" description="Integrase catalytic" evidence="1">
    <location>
        <begin position="5"/>
        <end position="27"/>
    </location>
</feature>
<dbReference type="RefSeq" id="WP_166530951.1">
    <property type="nucleotide sequence ID" value="NZ_BAAACY010000009.1"/>
</dbReference>
<dbReference type="GO" id="GO:0015074">
    <property type="term" value="P:DNA integration"/>
    <property type="evidence" value="ECO:0007669"/>
    <property type="project" value="InterPro"/>
</dbReference>
<keyword evidence="3" id="KW-1185">Reference proteome</keyword>
<dbReference type="EMBL" id="JAGSOT010000085">
    <property type="protein sequence ID" value="MBR7798072.1"/>
    <property type="molecule type" value="Genomic_DNA"/>
</dbReference>
<comment type="caution">
    <text evidence="2">The sequence shown here is derived from an EMBL/GenBank/DDBJ whole genome shotgun (WGS) entry which is preliminary data.</text>
</comment>
<evidence type="ECO:0000259" key="1">
    <source>
        <dbReference type="Pfam" id="PF13333"/>
    </source>
</evidence>
<dbReference type="AlphaFoldDB" id="A0A941DZ90"/>
<sequence>MPPRNWFNNIRIHGTIGYLTPVEFKQQPYNFCPI</sequence>
<dbReference type="Proteomes" id="UP000675284">
    <property type="component" value="Unassembled WGS sequence"/>
</dbReference>
<evidence type="ECO:0000313" key="2">
    <source>
        <dbReference type="EMBL" id="MBR7798072.1"/>
    </source>
</evidence>
<evidence type="ECO:0000313" key="3">
    <source>
        <dbReference type="Proteomes" id="UP000675284"/>
    </source>
</evidence>